<dbReference type="InterPro" id="IPR052539">
    <property type="entry name" value="MGD_biosynthesis_adapter"/>
</dbReference>
<dbReference type="EMBL" id="LJSG01000011">
    <property type="protein sequence ID" value="KPP92829.1"/>
    <property type="molecule type" value="Genomic_DNA"/>
</dbReference>
<organism evidence="3 4">
    <name type="scientific">Roseibaca calidilacus</name>
    <dbReference type="NCBI Taxonomy" id="1666912"/>
    <lineage>
        <taxon>Bacteria</taxon>
        <taxon>Pseudomonadati</taxon>
        <taxon>Pseudomonadota</taxon>
        <taxon>Alphaproteobacteria</taxon>
        <taxon>Rhodobacterales</taxon>
        <taxon>Paracoccaceae</taxon>
        <taxon>Roseinatronobacter</taxon>
    </lineage>
</organism>
<evidence type="ECO:0000313" key="2">
    <source>
        <dbReference type="EMBL" id="CUX80099.1"/>
    </source>
</evidence>
<reference evidence="2 5" key="2">
    <citation type="submission" date="2016-01" db="EMBL/GenBank/DDBJ databases">
        <authorList>
            <person name="Varghese N."/>
        </authorList>
    </citation>
    <scope>NUCLEOTIDE SEQUENCE [LARGE SCALE GENOMIC DNA]</scope>
    <source>
        <strain evidence="2 5">HL-91</strain>
    </source>
</reference>
<dbReference type="GO" id="GO:0005525">
    <property type="term" value="F:GTP binding"/>
    <property type="evidence" value="ECO:0007669"/>
    <property type="project" value="InterPro"/>
</dbReference>
<evidence type="ECO:0000313" key="4">
    <source>
        <dbReference type="Proteomes" id="UP000050413"/>
    </source>
</evidence>
<dbReference type="STRING" id="1666912.Ga0058931_0804"/>
<dbReference type="NCBIfam" id="TIGR00176">
    <property type="entry name" value="mobB"/>
    <property type="match status" value="1"/>
</dbReference>
<dbReference type="PANTHER" id="PTHR40072:SF1">
    <property type="entry name" value="MOLYBDOPTERIN-GUANINE DINUCLEOTIDE BIOSYNTHESIS ADAPTER PROTEIN"/>
    <property type="match status" value="1"/>
</dbReference>
<keyword evidence="5" id="KW-1185">Reference proteome</keyword>
<comment type="caution">
    <text evidence="3">The sequence shown here is derived from an EMBL/GenBank/DDBJ whole genome shotgun (WGS) entry which is preliminary data.</text>
</comment>
<reference evidence="3 4" key="1">
    <citation type="submission" date="2015-09" db="EMBL/GenBank/DDBJ databases">
        <title>Identification and resolution of microdiversity through metagenomic sequencing of parallel consortia.</title>
        <authorList>
            <person name="Nelson W.C."/>
            <person name="Romine M.F."/>
            <person name="Lindemann S.R."/>
        </authorList>
    </citation>
    <scope>NUCLEOTIDE SEQUENCE [LARGE SCALE GENOMIC DNA]</scope>
    <source>
        <strain evidence="3">HL-91</strain>
    </source>
</reference>
<dbReference type="AlphaFoldDB" id="A0A0P7WZ26"/>
<dbReference type="GO" id="GO:0006777">
    <property type="term" value="P:Mo-molybdopterin cofactor biosynthetic process"/>
    <property type="evidence" value="ECO:0007669"/>
    <property type="project" value="InterPro"/>
</dbReference>
<proteinExistence type="predicted"/>
<dbReference type="InterPro" id="IPR004435">
    <property type="entry name" value="MobB_dom"/>
</dbReference>
<dbReference type="SUPFAM" id="SSF52540">
    <property type="entry name" value="P-loop containing nucleoside triphosphate hydrolases"/>
    <property type="match status" value="1"/>
</dbReference>
<dbReference type="InterPro" id="IPR027417">
    <property type="entry name" value="P-loop_NTPase"/>
</dbReference>
<feature type="domain" description="Molybdopterin-guanine dinucleotide biosynthesis protein B (MobB)" evidence="1">
    <location>
        <begin position="5"/>
        <end position="135"/>
    </location>
</feature>
<evidence type="ECO:0000259" key="1">
    <source>
        <dbReference type="Pfam" id="PF03205"/>
    </source>
</evidence>
<accession>A0A0P7WZ26</accession>
<name>A0A0P7WZ26_9RHOB</name>
<dbReference type="Proteomes" id="UP000050413">
    <property type="component" value="Unassembled WGS sequence"/>
</dbReference>
<gene>
    <name evidence="3" type="primary">mobB-2</name>
    <name evidence="2" type="ORF">Ga0058931_0804</name>
    <name evidence="3" type="ORF">HLUCCA05_10570</name>
</gene>
<dbReference type="RefSeq" id="WP_072245107.1">
    <property type="nucleotide sequence ID" value="NZ_FBYC01000004.1"/>
</dbReference>
<dbReference type="Pfam" id="PF03205">
    <property type="entry name" value="MobB"/>
    <property type="match status" value="1"/>
</dbReference>
<evidence type="ECO:0000313" key="5">
    <source>
        <dbReference type="Proteomes" id="UP000182045"/>
    </source>
</evidence>
<dbReference type="PANTHER" id="PTHR40072">
    <property type="entry name" value="MOLYBDOPTERIN-GUANINE DINUCLEOTIDE BIOSYNTHESIS ADAPTER PROTEIN-RELATED"/>
    <property type="match status" value="1"/>
</dbReference>
<protein>
    <submittedName>
        <fullName evidence="2">Molybdopterin guanine dinucleotide biosynthesis accessory protein MobB</fullName>
    </submittedName>
    <submittedName>
        <fullName evidence="3">Molybdopterin-guanine dinucleotide biosynthesis protein MobB</fullName>
    </submittedName>
</protein>
<dbReference type="EMBL" id="FBYC01000004">
    <property type="protein sequence ID" value="CUX80099.1"/>
    <property type="molecule type" value="Genomic_DNA"/>
</dbReference>
<dbReference type="Proteomes" id="UP000182045">
    <property type="component" value="Unassembled WGS sequence"/>
</dbReference>
<dbReference type="PATRIC" id="fig|1666912.4.peg.2297"/>
<dbReference type="CDD" id="cd03116">
    <property type="entry name" value="MobB"/>
    <property type="match status" value="1"/>
</dbReference>
<dbReference type="OrthoDB" id="9804758at2"/>
<evidence type="ECO:0000313" key="3">
    <source>
        <dbReference type="EMBL" id="KPP92829.1"/>
    </source>
</evidence>
<sequence length="163" mass="17846">MKLYGVTGWKNTGKTTLTERLVAHMVTQGLRVSTVKHAHHDTEIDHPGRDSFRHRQAGAGQVLVVSPARWALMTELRDAPEPPLDAMLARLDPCDLVLIEGYKSAPHPKVETYRAEAGRDLLATRNPTIRAIAADCAVDTALPRFDLDDVPAIAALIRAELGL</sequence>
<dbReference type="Gene3D" id="3.40.50.300">
    <property type="entry name" value="P-loop containing nucleotide triphosphate hydrolases"/>
    <property type="match status" value="1"/>
</dbReference>